<name>A0AAN8GAF0_PATCE</name>
<dbReference type="InterPro" id="IPR001594">
    <property type="entry name" value="Palmitoyltrfase_DHHC"/>
</dbReference>
<comment type="domain">
    <text evidence="10">The DHHC domain is required for palmitoyltransferase activity.</text>
</comment>
<keyword evidence="5" id="KW-0333">Golgi apparatus</keyword>
<proteinExistence type="inferred from homology"/>
<feature type="domain" description="Palmitoyltransferase DHHC" evidence="11">
    <location>
        <begin position="250"/>
        <end position="378"/>
    </location>
</feature>
<dbReference type="EMBL" id="JAZGQO010000022">
    <property type="protein sequence ID" value="KAK6165221.1"/>
    <property type="molecule type" value="Genomic_DNA"/>
</dbReference>
<evidence type="ECO:0000256" key="6">
    <source>
        <dbReference type="ARBA" id="ARBA00023136"/>
    </source>
</evidence>
<organism evidence="12 13">
    <name type="scientific">Patella caerulea</name>
    <name type="common">Rayed Mediterranean limpet</name>
    <dbReference type="NCBI Taxonomy" id="87958"/>
    <lineage>
        <taxon>Eukaryota</taxon>
        <taxon>Metazoa</taxon>
        <taxon>Spiralia</taxon>
        <taxon>Lophotrochozoa</taxon>
        <taxon>Mollusca</taxon>
        <taxon>Gastropoda</taxon>
        <taxon>Patellogastropoda</taxon>
        <taxon>Patelloidea</taxon>
        <taxon>Patellidae</taxon>
        <taxon>Patella</taxon>
    </lineage>
</organism>
<comment type="caution">
    <text evidence="12">The sequence shown here is derived from an EMBL/GenBank/DDBJ whole genome shotgun (WGS) entry which is preliminary data.</text>
</comment>
<dbReference type="GO" id="GO:0005794">
    <property type="term" value="C:Golgi apparatus"/>
    <property type="evidence" value="ECO:0007669"/>
    <property type="project" value="UniProtKB-SubCell"/>
</dbReference>
<feature type="transmembrane region" description="Helical" evidence="10">
    <location>
        <begin position="94"/>
        <end position="116"/>
    </location>
</feature>
<keyword evidence="6 10" id="KW-0472">Membrane</keyword>
<dbReference type="PROSITE" id="PS50216">
    <property type="entry name" value="DHHC"/>
    <property type="match status" value="1"/>
</dbReference>
<evidence type="ECO:0000256" key="10">
    <source>
        <dbReference type="RuleBase" id="RU079119"/>
    </source>
</evidence>
<gene>
    <name evidence="12" type="ORF">SNE40_023572</name>
</gene>
<dbReference type="GO" id="GO:0005783">
    <property type="term" value="C:endoplasmic reticulum"/>
    <property type="evidence" value="ECO:0007669"/>
    <property type="project" value="TreeGrafter"/>
</dbReference>
<evidence type="ECO:0000256" key="1">
    <source>
        <dbReference type="ARBA" id="ARBA00004166"/>
    </source>
</evidence>
<evidence type="ECO:0000313" key="13">
    <source>
        <dbReference type="Proteomes" id="UP001347796"/>
    </source>
</evidence>
<feature type="transmembrane region" description="Helical" evidence="10">
    <location>
        <begin position="294"/>
        <end position="313"/>
    </location>
</feature>
<protein>
    <recommendedName>
        <fullName evidence="10">Palmitoyltransferase</fullName>
        <ecNumber evidence="10">2.3.1.225</ecNumber>
    </recommendedName>
</protein>
<evidence type="ECO:0000259" key="11">
    <source>
        <dbReference type="Pfam" id="PF01529"/>
    </source>
</evidence>
<dbReference type="InterPro" id="IPR039859">
    <property type="entry name" value="PFA4/ZDH16/20/ERF2-like"/>
</dbReference>
<evidence type="ECO:0000256" key="3">
    <source>
        <dbReference type="ARBA" id="ARBA00022692"/>
    </source>
</evidence>
<feature type="transmembrane region" description="Helical" evidence="10">
    <location>
        <begin position="128"/>
        <end position="148"/>
    </location>
</feature>
<keyword evidence="13" id="KW-1185">Reference proteome</keyword>
<comment type="catalytic activity">
    <reaction evidence="10">
        <text>L-cysteinyl-[protein] + hexadecanoyl-CoA = S-hexadecanoyl-L-cysteinyl-[protein] + CoA</text>
        <dbReference type="Rhea" id="RHEA:36683"/>
        <dbReference type="Rhea" id="RHEA-COMP:10131"/>
        <dbReference type="Rhea" id="RHEA-COMP:11032"/>
        <dbReference type="ChEBI" id="CHEBI:29950"/>
        <dbReference type="ChEBI" id="CHEBI:57287"/>
        <dbReference type="ChEBI" id="CHEBI:57379"/>
        <dbReference type="ChEBI" id="CHEBI:74151"/>
        <dbReference type="EC" id="2.3.1.225"/>
    </reaction>
</comment>
<reference evidence="12 13" key="1">
    <citation type="submission" date="2024-01" db="EMBL/GenBank/DDBJ databases">
        <title>The genome of the rayed Mediterranean limpet Patella caerulea (Linnaeus, 1758).</title>
        <authorList>
            <person name="Anh-Thu Weber A."/>
            <person name="Halstead-Nussloch G."/>
        </authorList>
    </citation>
    <scope>NUCLEOTIDE SEQUENCE [LARGE SCALE GENOMIC DNA]</scope>
    <source>
        <strain evidence="12">AATW-2023a</strain>
        <tissue evidence="12">Whole specimen</tissue>
    </source>
</reference>
<keyword evidence="7" id="KW-0564">Palmitate</keyword>
<dbReference type="EC" id="2.3.1.225" evidence="10"/>
<keyword evidence="8" id="KW-0449">Lipoprotein</keyword>
<comment type="similarity">
    <text evidence="10">Belongs to the DHHC palmitoyltransferase family.</text>
</comment>
<evidence type="ECO:0000256" key="4">
    <source>
        <dbReference type="ARBA" id="ARBA00022989"/>
    </source>
</evidence>
<dbReference type="AlphaFoldDB" id="A0AAN8GAF0"/>
<sequence>MAASETLCCCEYENMHGDRSHLLAFCCDCEAFDQTCDRLLTCRAVPTETLQRLWATIHDRCRIPWFSGKGAIQVKLDVIVPMIMVPACLSFGTLGYFATIAVLMFMPIFMLTFYTIWRRQGHKRTPFFFVWGLTSVLFSFLVFSGFVISFREILLWEILLLFSALFFMFYALLHARKQPGYFSVVSKSQNKELRYRPSLTNGHVKSGNNFDDEKEFLELQMNRNEDATLPAEKVTWIDSRPIKDGKLMIKCNYCNFQRPPRAGHCNICGLCIAVRDHHCVWIDNCIGSNNHKSFLAAMFLFIFCGCYGSHLTLTTICTPEMYFDWILVPSDCRWLYEDFSISLCFVTSCYSLVSCAIMTFGFIHQIILISQNLTSQELHTASIRGLTQCVFFARNNVHNQGFLRNWIEFLFYRKRRTSSQIPL</sequence>
<keyword evidence="3 10" id="KW-0812">Transmembrane</keyword>
<evidence type="ECO:0000256" key="5">
    <source>
        <dbReference type="ARBA" id="ARBA00023034"/>
    </source>
</evidence>
<keyword evidence="2 10" id="KW-0808">Transferase</keyword>
<evidence type="ECO:0000256" key="9">
    <source>
        <dbReference type="ARBA" id="ARBA00023315"/>
    </source>
</evidence>
<keyword evidence="9 10" id="KW-0012">Acyltransferase</keyword>
<evidence type="ECO:0000313" key="12">
    <source>
        <dbReference type="EMBL" id="KAK6165221.1"/>
    </source>
</evidence>
<feature type="transmembrane region" description="Helical" evidence="10">
    <location>
        <begin position="339"/>
        <end position="363"/>
    </location>
</feature>
<dbReference type="PANTHER" id="PTHR22883">
    <property type="entry name" value="ZINC FINGER DHHC DOMAIN CONTAINING PROTEIN"/>
    <property type="match status" value="1"/>
</dbReference>
<keyword evidence="4 10" id="KW-1133">Transmembrane helix</keyword>
<accession>A0AAN8GAF0</accession>
<dbReference type="Proteomes" id="UP001347796">
    <property type="component" value="Unassembled WGS sequence"/>
</dbReference>
<dbReference type="GO" id="GO:0019706">
    <property type="term" value="F:protein-cysteine S-palmitoyltransferase activity"/>
    <property type="evidence" value="ECO:0007669"/>
    <property type="project" value="UniProtKB-EC"/>
</dbReference>
<evidence type="ECO:0000256" key="8">
    <source>
        <dbReference type="ARBA" id="ARBA00023288"/>
    </source>
</evidence>
<feature type="transmembrane region" description="Helical" evidence="10">
    <location>
        <begin position="154"/>
        <end position="173"/>
    </location>
</feature>
<dbReference type="PANTHER" id="PTHR22883:SF475">
    <property type="entry name" value="PALMITOYLTRANSFERASE ZDHHC23"/>
    <property type="match status" value="1"/>
</dbReference>
<comment type="subcellular location">
    <subcellularLocation>
        <location evidence="1">Golgi apparatus</location>
        <location evidence="1">trans-Golgi network membrane</location>
        <topology evidence="1">Multi-pass membrane protein</topology>
    </subcellularLocation>
</comment>
<evidence type="ECO:0000256" key="7">
    <source>
        <dbReference type="ARBA" id="ARBA00023139"/>
    </source>
</evidence>
<dbReference type="Pfam" id="PF01529">
    <property type="entry name" value="DHHC"/>
    <property type="match status" value="1"/>
</dbReference>
<evidence type="ECO:0000256" key="2">
    <source>
        <dbReference type="ARBA" id="ARBA00022679"/>
    </source>
</evidence>
<dbReference type="GO" id="GO:0006612">
    <property type="term" value="P:protein targeting to membrane"/>
    <property type="evidence" value="ECO:0007669"/>
    <property type="project" value="TreeGrafter"/>
</dbReference>